<organism evidence="1 2">
    <name type="scientific">Melastoma candidum</name>
    <dbReference type="NCBI Taxonomy" id="119954"/>
    <lineage>
        <taxon>Eukaryota</taxon>
        <taxon>Viridiplantae</taxon>
        <taxon>Streptophyta</taxon>
        <taxon>Embryophyta</taxon>
        <taxon>Tracheophyta</taxon>
        <taxon>Spermatophyta</taxon>
        <taxon>Magnoliopsida</taxon>
        <taxon>eudicotyledons</taxon>
        <taxon>Gunneridae</taxon>
        <taxon>Pentapetalae</taxon>
        <taxon>rosids</taxon>
        <taxon>malvids</taxon>
        <taxon>Myrtales</taxon>
        <taxon>Melastomataceae</taxon>
        <taxon>Melastomatoideae</taxon>
        <taxon>Melastomateae</taxon>
        <taxon>Melastoma</taxon>
    </lineage>
</organism>
<protein>
    <submittedName>
        <fullName evidence="1">Uncharacterized protein</fullName>
    </submittedName>
</protein>
<reference evidence="2" key="1">
    <citation type="journal article" date="2023" name="Front. Plant Sci.">
        <title>Chromosomal-level genome assembly of Melastoma candidum provides insights into trichome evolution.</title>
        <authorList>
            <person name="Zhong Y."/>
            <person name="Wu W."/>
            <person name="Sun C."/>
            <person name="Zou P."/>
            <person name="Liu Y."/>
            <person name="Dai S."/>
            <person name="Zhou R."/>
        </authorList>
    </citation>
    <scope>NUCLEOTIDE SEQUENCE [LARGE SCALE GENOMIC DNA]</scope>
</reference>
<evidence type="ECO:0000313" key="2">
    <source>
        <dbReference type="Proteomes" id="UP001057402"/>
    </source>
</evidence>
<accession>A0ACB9RIW3</accession>
<keyword evidence="2" id="KW-1185">Reference proteome</keyword>
<sequence>MATLRNPEGPGKLCLLATKIGIPRTLFEESGFGSPPPNPRRRNQKQLISRASLLPSALPGRNRYDDSHGLCCTDKGGTDETASRSRLYLWDGSI</sequence>
<dbReference type="EMBL" id="CM042883">
    <property type="protein sequence ID" value="KAI4378794.1"/>
    <property type="molecule type" value="Genomic_DNA"/>
</dbReference>
<name>A0ACB9RIW3_9MYRT</name>
<evidence type="ECO:0000313" key="1">
    <source>
        <dbReference type="EMBL" id="KAI4378794.1"/>
    </source>
</evidence>
<proteinExistence type="predicted"/>
<gene>
    <name evidence="1" type="ORF">MLD38_016225</name>
</gene>
<comment type="caution">
    <text evidence="1">The sequence shown here is derived from an EMBL/GenBank/DDBJ whole genome shotgun (WGS) entry which is preliminary data.</text>
</comment>
<dbReference type="Proteomes" id="UP001057402">
    <property type="component" value="Chromosome 4"/>
</dbReference>